<dbReference type="Proteomes" id="UP000568050">
    <property type="component" value="Unassembled WGS sequence"/>
</dbReference>
<evidence type="ECO:0000256" key="2">
    <source>
        <dbReference type="ARBA" id="ARBA00022692"/>
    </source>
</evidence>
<accession>A0A839QQT2</accession>
<dbReference type="Pfam" id="PF13519">
    <property type="entry name" value="VWA_2"/>
    <property type="match status" value="1"/>
</dbReference>
<dbReference type="Gene3D" id="3.40.50.410">
    <property type="entry name" value="von Willebrand factor, type A domain"/>
    <property type="match status" value="1"/>
</dbReference>
<organism evidence="8 9">
    <name type="scientific">Helcobacillus massiliensis</name>
    <dbReference type="NCBI Taxonomy" id="521392"/>
    <lineage>
        <taxon>Bacteria</taxon>
        <taxon>Bacillati</taxon>
        <taxon>Actinomycetota</taxon>
        <taxon>Actinomycetes</taxon>
        <taxon>Micrococcales</taxon>
        <taxon>Dermabacteraceae</taxon>
        <taxon>Helcobacillus</taxon>
    </lineage>
</organism>
<evidence type="ECO:0000256" key="4">
    <source>
        <dbReference type="ARBA" id="ARBA00023136"/>
    </source>
</evidence>
<dbReference type="SMART" id="SM00327">
    <property type="entry name" value="VWA"/>
    <property type="match status" value="1"/>
</dbReference>
<feature type="transmembrane region" description="Helical" evidence="6">
    <location>
        <begin position="42"/>
        <end position="58"/>
    </location>
</feature>
<evidence type="ECO:0000256" key="3">
    <source>
        <dbReference type="ARBA" id="ARBA00022989"/>
    </source>
</evidence>
<feature type="region of interest" description="Disordered" evidence="5">
    <location>
        <begin position="220"/>
        <end position="242"/>
    </location>
</feature>
<evidence type="ECO:0000313" key="8">
    <source>
        <dbReference type="EMBL" id="MBB3022135.1"/>
    </source>
</evidence>
<feature type="domain" description="VWFA" evidence="7">
    <location>
        <begin position="71"/>
        <end position="205"/>
    </location>
</feature>
<keyword evidence="9" id="KW-1185">Reference proteome</keyword>
<dbReference type="EMBL" id="JACHWP010000001">
    <property type="protein sequence ID" value="MBB3022135.1"/>
    <property type="molecule type" value="Genomic_DNA"/>
</dbReference>
<keyword evidence="2 6" id="KW-0812">Transmembrane</keyword>
<proteinExistence type="predicted"/>
<keyword evidence="3 6" id="KW-1133">Transmembrane helix</keyword>
<dbReference type="AlphaFoldDB" id="A0A839QQT2"/>
<reference evidence="8 9" key="1">
    <citation type="submission" date="2020-08" db="EMBL/GenBank/DDBJ databases">
        <title>Sequencing the genomes of 1000 actinobacteria strains.</title>
        <authorList>
            <person name="Klenk H.-P."/>
        </authorList>
    </citation>
    <scope>NUCLEOTIDE SEQUENCE [LARGE SCALE GENOMIC DNA]</scope>
    <source>
        <strain evidence="8 9">DSM 23040</strain>
    </source>
</reference>
<evidence type="ECO:0000256" key="1">
    <source>
        <dbReference type="ARBA" id="ARBA00022475"/>
    </source>
</evidence>
<name>A0A839QQT2_9MICO</name>
<gene>
    <name evidence="8" type="ORF">FHX50_000383</name>
</gene>
<dbReference type="RefSeq" id="WP_183373947.1">
    <property type="nucleotide sequence ID" value="NZ_CBCSFZ010000040.1"/>
</dbReference>
<evidence type="ECO:0000256" key="6">
    <source>
        <dbReference type="SAM" id="Phobius"/>
    </source>
</evidence>
<dbReference type="InterPro" id="IPR036465">
    <property type="entry name" value="vWFA_dom_sf"/>
</dbReference>
<dbReference type="InterPro" id="IPR050768">
    <property type="entry name" value="UPF0353/GerABKA_families"/>
</dbReference>
<protein>
    <submittedName>
        <fullName evidence="8">Ca-activated chloride channel family protein</fullName>
    </submittedName>
</protein>
<sequence>MNLQFLPIIPPLALMTLLLPLLVVCVVMLVRRPRLRLAWARRLLMVLLLLVIALRPFSPSDVIATERKNANVIFVVDQTGSMNAEDYNGSKRRVEGMRADAAQITDRFAGARFAIISFDSAASRQLPLTTDSTAVQAWFDTMRPEPPGFSSGSNIDRAQASLDTMVRRTAEDDPESQIIVIVMSDGENTDGKQSVPFSSGDMIDAGAVLGYGTTAGGTMRVHGGKDDGEVVTDSSGQPGRSRLDEGVLKEAAAQLGVPYIHRTEPGQSLEDAASGVELRTIDSTQASPLDSGQDWYWIPAIALGALAVWELAAMVRRLPRSRRRREEDA</sequence>
<keyword evidence="1" id="KW-1003">Cell membrane</keyword>
<dbReference type="SUPFAM" id="SSF53300">
    <property type="entry name" value="vWA-like"/>
    <property type="match status" value="1"/>
</dbReference>
<dbReference type="InterPro" id="IPR002035">
    <property type="entry name" value="VWF_A"/>
</dbReference>
<feature type="transmembrane region" description="Helical" evidence="6">
    <location>
        <begin position="295"/>
        <end position="315"/>
    </location>
</feature>
<dbReference type="PANTHER" id="PTHR22550:SF5">
    <property type="entry name" value="LEUCINE ZIPPER PROTEIN 4"/>
    <property type="match status" value="1"/>
</dbReference>
<feature type="transmembrane region" description="Helical" evidence="6">
    <location>
        <begin position="12"/>
        <end position="30"/>
    </location>
</feature>
<evidence type="ECO:0000259" key="7">
    <source>
        <dbReference type="PROSITE" id="PS50234"/>
    </source>
</evidence>
<evidence type="ECO:0000313" key="9">
    <source>
        <dbReference type="Proteomes" id="UP000568050"/>
    </source>
</evidence>
<evidence type="ECO:0000256" key="5">
    <source>
        <dbReference type="SAM" id="MobiDB-lite"/>
    </source>
</evidence>
<comment type="caution">
    <text evidence="8">The sequence shown here is derived from an EMBL/GenBank/DDBJ whole genome shotgun (WGS) entry which is preliminary data.</text>
</comment>
<dbReference type="PANTHER" id="PTHR22550">
    <property type="entry name" value="SPORE GERMINATION PROTEIN"/>
    <property type="match status" value="1"/>
</dbReference>
<keyword evidence="4 6" id="KW-0472">Membrane</keyword>
<dbReference type="CDD" id="cd00198">
    <property type="entry name" value="vWFA"/>
    <property type="match status" value="1"/>
</dbReference>
<dbReference type="PROSITE" id="PS50234">
    <property type="entry name" value="VWFA"/>
    <property type="match status" value="1"/>
</dbReference>